<dbReference type="GO" id="GO:0004045">
    <property type="term" value="F:peptidyl-tRNA hydrolase activity"/>
    <property type="evidence" value="ECO:0007669"/>
    <property type="project" value="UniProtKB-EC"/>
</dbReference>
<comment type="catalytic activity">
    <reaction evidence="3">
        <text>an N-acyl-L-alpha-aminoacyl-tRNA + H2O = an N-acyl-L-amino acid + a tRNA + H(+)</text>
        <dbReference type="Rhea" id="RHEA:54448"/>
        <dbReference type="Rhea" id="RHEA-COMP:10123"/>
        <dbReference type="Rhea" id="RHEA-COMP:13883"/>
        <dbReference type="ChEBI" id="CHEBI:15377"/>
        <dbReference type="ChEBI" id="CHEBI:15378"/>
        <dbReference type="ChEBI" id="CHEBI:59874"/>
        <dbReference type="ChEBI" id="CHEBI:78442"/>
        <dbReference type="ChEBI" id="CHEBI:138191"/>
        <dbReference type="EC" id="3.1.1.29"/>
    </reaction>
</comment>
<evidence type="ECO:0000256" key="3">
    <source>
        <dbReference type="ARBA" id="ARBA00048707"/>
    </source>
</evidence>
<keyword evidence="2 5" id="KW-0378">Hydrolase</keyword>
<accession>A0A3M8V9D5</accession>
<keyword evidence="6" id="KW-1185">Reference proteome</keyword>
<comment type="caution">
    <text evidence="5">The sequence shown here is derived from an EMBL/GenBank/DDBJ whole genome shotgun (WGS) entry which is preliminary data.</text>
</comment>
<dbReference type="AlphaFoldDB" id="A0A3M8V9D5"/>
<evidence type="ECO:0000313" key="5">
    <source>
        <dbReference type="EMBL" id="RNG13005.1"/>
    </source>
</evidence>
<dbReference type="InterPro" id="IPR002833">
    <property type="entry name" value="PTH2"/>
</dbReference>
<organism evidence="5 6">
    <name type="scientific">Streptomyces botrytidirepellens</name>
    <dbReference type="NCBI Taxonomy" id="2486417"/>
    <lineage>
        <taxon>Bacteria</taxon>
        <taxon>Bacillati</taxon>
        <taxon>Actinomycetota</taxon>
        <taxon>Actinomycetes</taxon>
        <taxon>Kitasatosporales</taxon>
        <taxon>Streptomycetaceae</taxon>
        <taxon>Streptomyces</taxon>
    </lineage>
</organism>
<reference evidence="5 6" key="1">
    <citation type="submission" date="2018-11" db="EMBL/GenBank/DDBJ databases">
        <title>The Potential of Streptomyces as Biocontrol Agents against the Tomato grey mould, Botrytis cinerea (Gray mold) Frontiers in Microbiology.</title>
        <authorList>
            <person name="Li D."/>
        </authorList>
    </citation>
    <scope>NUCLEOTIDE SEQUENCE [LARGE SCALE GENOMIC DNA]</scope>
    <source>
        <strain evidence="5 6">NEAU-LD23</strain>
    </source>
</reference>
<protein>
    <recommendedName>
        <fullName evidence="1">peptidyl-tRNA hydrolase</fullName>
        <ecNumber evidence="1">3.1.1.29</ecNumber>
    </recommendedName>
</protein>
<evidence type="ECO:0000256" key="2">
    <source>
        <dbReference type="ARBA" id="ARBA00022801"/>
    </source>
</evidence>
<dbReference type="EC" id="3.1.1.29" evidence="1"/>
<dbReference type="InterPro" id="IPR023476">
    <property type="entry name" value="Pep_tRNA_hydro_II_dom_sf"/>
</dbReference>
<sequence length="281" mass="29793">MLVEHRHSGGGPPPLSAGAGRLDRVTSSDALPTSPPPVPLSSPFRHAETDRDAAPQFVLPLVVRIEKAAPPARTDALETAARAVLVLLSDERSTAEDGEWAEAVRDWQDARIRKVVRRARGAEWRRAQTLPGITLTGRAEAAEGDGPAAEVRVFPPVPLDGWPKELAKLQVSGTDLDDPAPPPPPDPAGPILWLSPEVGMSAGKAMAQAGHGAQLAWWKLDDAQRAAWREAGFPLAVRTASAERWSALTGSGLPVVRDAGFTEIAPGSCTVVADHPALRRP</sequence>
<feature type="region of interest" description="Disordered" evidence="4">
    <location>
        <begin position="1"/>
        <end position="51"/>
    </location>
</feature>
<dbReference type="SUPFAM" id="SSF102462">
    <property type="entry name" value="Peptidyl-tRNA hydrolase II"/>
    <property type="match status" value="1"/>
</dbReference>
<dbReference type="Pfam" id="PF01981">
    <property type="entry name" value="PTH2"/>
    <property type="match status" value="1"/>
</dbReference>
<evidence type="ECO:0000313" key="6">
    <source>
        <dbReference type="Proteomes" id="UP000275401"/>
    </source>
</evidence>
<evidence type="ECO:0000256" key="1">
    <source>
        <dbReference type="ARBA" id="ARBA00013260"/>
    </source>
</evidence>
<evidence type="ECO:0000256" key="4">
    <source>
        <dbReference type="SAM" id="MobiDB-lite"/>
    </source>
</evidence>
<dbReference type="Gene3D" id="3.40.1490.10">
    <property type="entry name" value="Bit1"/>
    <property type="match status" value="1"/>
</dbReference>
<dbReference type="EMBL" id="RIBZ01000482">
    <property type="protein sequence ID" value="RNG13005.1"/>
    <property type="molecule type" value="Genomic_DNA"/>
</dbReference>
<gene>
    <name evidence="5" type="ORF">EEJ42_31795</name>
</gene>
<name>A0A3M8V9D5_9ACTN</name>
<dbReference type="Proteomes" id="UP000275401">
    <property type="component" value="Unassembled WGS sequence"/>
</dbReference>
<proteinExistence type="predicted"/>